<dbReference type="PROSITE" id="PS51352">
    <property type="entry name" value="THIOREDOXIN_2"/>
    <property type="match status" value="1"/>
</dbReference>
<evidence type="ECO:0000256" key="1">
    <source>
        <dbReference type="ARBA" id="ARBA00023157"/>
    </source>
</evidence>
<evidence type="ECO:0000256" key="3">
    <source>
        <dbReference type="PIRSR" id="PIRSR000077-1"/>
    </source>
</evidence>
<dbReference type="Proteomes" id="UP001153069">
    <property type="component" value="Unassembled WGS sequence"/>
</dbReference>
<dbReference type="CDD" id="cd02947">
    <property type="entry name" value="TRX_family"/>
    <property type="match status" value="1"/>
</dbReference>
<dbReference type="Pfam" id="PF00085">
    <property type="entry name" value="Thioredoxin"/>
    <property type="match status" value="1"/>
</dbReference>
<dbReference type="InterPro" id="IPR036249">
    <property type="entry name" value="Thioredoxin-like_sf"/>
</dbReference>
<dbReference type="InterPro" id="IPR017937">
    <property type="entry name" value="Thioredoxin_CS"/>
</dbReference>
<feature type="site" description="Contributes to redox potential value" evidence="3">
    <location>
        <position position="33"/>
    </location>
</feature>
<protein>
    <recommendedName>
        <fullName evidence="2">Thioredoxin</fullName>
    </recommendedName>
</protein>
<dbReference type="AlphaFoldDB" id="A0A9N8DSZ1"/>
<feature type="site" description="Contributes to redox potential value" evidence="3">
    <location>
        <position position="34"/>
    </location>
</feature>
<dbReference type="Gene3D" id="3.40.30.10">
    <property type="entry name" value="Glutaredoxin"/>
    <property type="match status" value="1"/>
</dbReference>
<dbReference type="PIRSF" id="PIRSF000077">
    <property type="entry name" value="Thioredoxin"/>
    <property type="match status" value="1"/>
</dbReference>
<dbReference type="PROSITE" id="PS00194">
    <property type="entry name" value="THIOREDOXIN_1"/>
    <property type="match status" value="1"/>
</dbReference>
<keyword evidence="7" id="KW-1185">Reference proteome</keyword>
<feature type="active site" description="Nucleophile" evidence="3">
    <location>
        <position position="32"/>
    </location>
</feature>
<evidence type="ECO:0000259" key="5">
    <source>
        <dbReference type="PROSITE" id="PS51352"/>
    </source>
</evidence>
<evidence type="ECO:0000313" key="6">
    <source>
        <dbReference type="EMBL" id="CAB9507999.1"/>
    </source>
</evidence>
<accession>A0A9N8DSZ1</accession>
<comment type="caution">
    <text evidence="6">The sequence shown here is derived from an EMBL/GenBank/DDBJ whole genome shotgun (WGS) entry which is preliminary data.</text>
</comment>
<keyword evidence="1 4" id="KW-1015">Disulfide bond</keyword>
<dbReference type="SUPFAM" id="SSF52833">
    <property type="entry name" value="Thioredoxin-like"/>
    <property type="match status" value="1"/>
</dbReference>
<evidence type="ECO:0000256" key="2">
    <source>
        <dbReference type="PIRNR" id="PIRNR000077"/>
    </source>
</evidence>
<dbReference type="FunFam" id="3.40.30.10:FF:000245">
    <property type="entry name" value="Thioredoxin"/>
    <property type="match status" value="1"/>
</dbReference>
<reference evidence="6" key="1">
    <citation type="submission" date="2020-06" db="EMBL/GenBank/DDBJ databases">
        <authorList>
            <consortium name="Plant Systems Biology data submission"/>
        </authorList>
    </citation>
    <scope>NUCLEOTIDE SEQUENCE</scope>
    <source>
        <strain evidence="6">D6</strain>
    </source>
</reference>
<gene>
    <name evidence="6" type="ORF">SEMRO_328_G118630.1</name>
</gene>
<dbReference type="PANTHER" id="PTHR46115">
    <property type="entry name" value="THIOREDOXIN-LIKE PROTEIN 1"/>
    <property type="match status" value="1"/>
</dbReference>
<dbReference type="InterPro" id="IPR005746">
    <property type="entry name" value="Thioredoxin"/>
</dbReference>
<feature type="active site" description="Nucleophile" evidence="3">
    <location>
        <position position="35"/>
    </location>
</feature>
<dbReference type="OrthoDB" id="2121326at2759"/>
<feature type="site" description="Deprotonates C-terminal active site Cys" evidence="3">
    <location>
        <position position="26"/>
    </location>
</feature>
<comment type="similarity">
    <text evidence="2">Belongs to the thioredoxin family.</text>
</comment>
<dbReference type="PRINTS" id="PR00421">
    <property type="entry name" value="THIOREDOXIN"/>
</dbReference>
<dbReference type="GO" id="GO:0015035">
    <property type="term" value="F:protein-disulfide reductase activity"/>
    <property type="evidence" value="ECO:0007669"/>
    <property type="project" value="InterPro"/>
</dbReference>
<organism evidence="6 7">
    <name type="scientific">Seminavis robusta</name>
    <dbReference type="NCBI Taxonomy" id="568900"/>
    <lineage>
        <taxon>Eukaryota</taxon>
        <taxon>Sar</taxon>
        <taxon>Stramenopiles</taxon>
        <taxon>Ochrophyta</taxon>
        <taxon>Bacillariophyta</taxon>
        <taxon>Bacillariophyceae</taxon>
        <taxon>Bacillariophycidae</taxon>
        <taxon>Naviculales</taxon>
        <taxon>Naviculaceae</taxon>
        <taxon>Seminavis</taxon>
    </lineage>
</organism>
<evidence type="ECO:0000313" key="7">
    <source>
        <dbReference type="Proteomes" id="UP001153069"/>
    </source>
</evidence>
<feature type="domain" description="Thioredoxin" evidence="5">
    <location>
        <begin position="1"/>
        <end position="105"/>
    </location>
</feature>
<name>A0A9N8DSZ1_9STRA</name>
<keyword evidence="4" id="KW-0676">Redox-active center</keyword>
<evidence type="ECO:0000256" key="4">
    <source>
        <dbReference type="PIRSR" id="PIRSR000077-4"/>
    </source>
</evidence>
<dbReference type="InterPro" id="IPR013766">
    <property type="entry name" value="Thioredoxin_domain"/>
</dbReference>
<dbReference type="EMBL" id="CAICTM010000327">
    <property type="protein sequence ID" value="CAB9507999.1"/>
    <property type="molecule type" value="Genomic_DNA"/>
</dbReference>
<feature type="disulfide bond" description="Redox-active" evidence="4">
    <location>
        <begin position="32"/>
        <end position="35"/>
    </location>
</feature>
<sequence>MVNYIKSMDEFNSMLETSKSKAVIIDFTATWCPPCKMIGPIFEGLAKEYTSIEFFKVDVDDAEDVAAKCGIQAMPTFQVFKDGSMVDEMKGASEPGLKAILEKHK</sequence>
<proteinExistence type="inferred from homology"/>